<feature type="chain" id="PRO_5025032884" evidence="2">
    <location>
        <begin position="26"/>
        <end position="97"/>
    </location>
</feature>
<name>A0A5P2H897_9BURK</name>
<accession>A0A5P2H897</accession>
<organism evidence="3 4">
    <name type="scientific">Cupriavidus pauculus</name>
    <dbReference type="NCBI Taxonomy" id="82633"/>
    <lineage>
        <taxon>Bacteria</taxon>
        <taxon>Pseudomonadati</taxon>
        <taxon>Pseudomonadota</taxon>
        <taxon>Betaproteobacteria</taxon>
        <taxon>Burkholderiales</taxon>
        <taxon>Burkholderiaceae</taxon>
        <taxon>Cupriavidus</taxon>
    </lineage>
</organism>
<evidence type="ECO:0000256" key="2">
    <source>
        <dbReference type="SAM" id="SignalP"/>
    </source>
</evidence>
<gene>
    <name evidence="3" type="ORF">FOB72_18650</name>
</gene>
<dbReference type="RefSeq" id="WP_150374238.1">
    <property type="nucleotide sequence ID" value="NZ_CP044067.1"/>
</dbReference>
<dbReference type="EMBL" id="CP044067">
    <property type="protein sequence ID" value="QET04176.1"/>
    <property type="molecule type" value="Genomic_DNA"/>
</dbReference>
<dbReference type="AlphaFoldDB" id="A0A5P2H897"/>
<evidence type="ECO:0000313" key="3">
    <source>
        <dbReference type="EMBL" id="QET04176.1"/>
    </source>
</evidence>
<protein>
    <submittedName>
        <fullName evidence="3">Uncharacterized protein</fullName>
    </submittedName>
</protein>
<dbReference type="Proteomes" id="UP000322822">
    <property type="component" value="Chromosome 2"/>
</dbReference>
<evidence type="ECO:0000313" key="4">
    <source>
        <dbReference type="Proteomes" id="UP000322822"/>
    </source>
</evidence>
<feature type="region of interest" description="Disordered" evidence="1">
    <location>
        <begin position="41"/>
        <end position="73"/>
    </location>
</feature>
<proteinExistence type="predicted"/>
<sequence>MSTKLAKTLFVVSTMTFGLSQAAHAAWSETFVPASASTKHAGTTTCKQGGFDPFTDGARMGPRDPYTDGGNHIGMRDAYTDGARGLGARGECASHMA</sequence>
<feature type="signal peptide" evidence="2">
    <location>
        <begin position="1"/>
        <end position="25"/>
    </location>
</feature>
<reference evidence="3 4" key="1">
    <citation type="submission" date="2019-09" db="EMBL/GenBank/DDBJ databases">
        <title>FDA dAtabase for Regulatory Grade micrObial Sequences (FDA-ARGOS): Supporting development and validation of Infectious Disease Dx tests.</title>
        <authorList>
            <person name="Sciortino C."/>
            <person name="Tallon L."/>
            <person name="Sadzewicz L."/>
            <person name="Vavikolanu K."/>
            <person name="Mehta A."/>
            <person name="Aluvathingal J."/>
            <person name="Nadendla S."/>
            <person name="Nandy P."/>
            <person name="Geyer C."/>
            <person name="Yan Y."/>
            <person name="Sichtig H."/>
        </authorList>
    </citation>
    <scope>NUCLEOTIDE SEQUENCE [LARGE SCALE GENOMIC DNA]</scope>
    <source>
        <strain evidence="3 4">FDAARGOS_664</strain>
    </source>
</reference>
<dbReference type="OrthoDB" id="8967050at2"/>
<evidence type="ECO:0000256" key="1">
    <source>
        <dbReference type="SAM" id="MobiDB-lite"/>
    </source>
</evidence>
<keyword evidence="2" id="KW-0732">Signal</keyword>